<name>A0A7G6X033_9ACTN</name>
<feature type="domain" description="N-acetyltransferase" evidence="4">
    <location>
        <begin position="150"/>
        <end position="291"/>
    </location>
</feature>
<accession>A0A7G6X033</accession>
<dbReference type="PANTHER" id="PTHR43877:SF2">
    <property type="entry name" value="AMINOALKYLPHOSPHONATE N-ACETYLTRANSFERASE-RELATED"/>
    <property type="match status" value="1"/>
</dbReference>
<gene>
    <name evidence="5" type="ORF">F1D05_18835</name>
</gene>
<dbReference type="InterPro" id="IPR016181">
    <property type="entry name" value="Acyl_CoA_acyltransferase"/>
</dbReference>
<keyword evidence="1" id="KW-0808">Transferase</keyword>
<evidence type="ECO:0000313" key="6">
    <source>
        <dbReference type="Proteomes" id="UP000515563"/>
    </source>
</evidence>
<dbReference type="SUPFAM" id="SSF55729">
    <property type="entry name" value="Acyl-CoA N-acyltransferases (Nat)"/>
    <property type="match status" value="1"/>
</dbReference>
<feature type="domain" description="HTH marR-type" evidence="3">
    <location>
        <begin position="1"/>
        <end position="133"/>
    </location>
</feature>
<dbReference type="SUPFAM" id="SSF46785">
    <property type="entry name" value="Winged helix' DNA-binding domain"/>
    <property type="match status" value="1"/>
</dbReference>
<evidence type="ECO:0000256" key="1">
    <source>
        <dbReference type="ARBA" id="ARBA00022679"/>
    </source>
</evidence>
<dbReference type="EMBL" id="CP043661">
    <property type="protein sequence ID" value="QNE19598.1"/>
    <property type="molecule type" value="Genomic_DNA"/>
</dbReference>
<dbReference type="InterPro" id="IPR000835">
    <property type="entry name" value="HTH_MarR-typ"/>
</dbReference>
<sequence length="295" mass="32693">MGIGDVRRFNRTVTQRIGALNDAYMSRDRPLGQARVLWEIGADGCDLRSLRARLDLDSGYLSRLLRVLENDGLVEVEQSGEDGRVRTARLTGRGRAERAVLDQRSDELAESILEPLSERQRERLIAAMGEVERLLTASTVQVDVVDPRCPEARFCRESYFEELATRFDGGFDHALTISAGVDELTLPAGLLLVATLHGEPVGCAGLKFHPGEPAEVKRMWVSAEIRGLGLGRRLLAELEEEASARGTEVLRLETNRNLTEAIALYRASGYQEVPAFNDEPSAHHWFEKQLGGVAE</sequence>
<dbReference type="PROSITE" id="PS50995">
    <property type="entry name" value="HTH_MARR_2"/>
    <property type="match status" value="1"/>
</dbReference>
<evidence type="ECO:0000313" key="5">
    <source>
        <dbReference type="EMBL" id="QNE19598.1"/>
    </source>
</evidence>
<dbReference type="PROSITE" id="PS51186">
    <property type="entry name" value="GNAT"/>
    <property type="match status" value="1"/>
</dbReference>
<dbReference type="Proteomes" id="UP000515563">
    <property type="component" value="Chromosome"/>
</dbReference>
<dbReference type="PANTHER" id="PTHR43877">
    <property type="entry name" value="AMINOALKYLPHOSPHONATE N-ACETYLTRANSFERASE-RELATED-RELATED"/>
    <property type="match status" value="1"/>
</dbReference>
<dbReference type="Gene3D" id="1.10.10.10">
    <property type="entry name" value="Winged helix-like DNA-binding domain superfamily/Winged helix DNA-binding domain"/>
    <property type="match status" value="1"/>
</dbReference>
<dbReference type="GO" id="GO:0016747">
    <property type="term" value="F:acyltransferase activity, transferring groups other than amino-acyl groups"/>
    <property type="evidence" value="ECO:0007669"/>
    <property type="project" value="InterPro"/>
</dbReference>
<reference evidence="6" key="1">
    <citation type="submission" date="2019-09" db="EMBL/GenBank/DDBJ databases">
        <title>Antimicrobial potential of Antarctic Bacteria.</title>
        <authorList>
            <person name="Benaud N."/>
            <person name="Edwards R.J."/>
            <person name="Ferrari B.C."/>
        </authorList>
    </citation>
    <scope>NUCLEOTIDE SEQUENCE [LARGE SCALE GENOMIC DNA]</scope>
    <source>
        <strain evidence="6">SPB151</strain>
    </source>
</reference>
<evidence type="ECO:0000259" key="3">
    <source>
        <dbReference type="PROSITE" id="PS50995"/>
    </source>
</evidence>
<dbReference type="InterPro" id="IPR036390">
    <property type="entry name" value="WH_DNA-bd_sf"/>
</dbReference>
<dbReference type="KEGG" id="kqi:F1D05_18835"/>
<evidence type="ECO:0000256" key="2">
    <source>
        <dbReference type="ARBA" id="ARBA00023315"/>
    </source>
</evidence>
<dbReference type="Pfam" id="PF00583">
    <property type="entry name" value="Acetyltransf_1"/>
    <property type="match status" value="1"/>
</dbReference>
<reference evidence="5 6" key="2">
    <citation type="journal article" date="2020" name="Microbiol. Resour. Announc.">
        <title>Antarctic desert soil bacteria exhibit high novel natural product potential, evaluated through long-read genome sequencing and comparative genomics.</title>
        <authorList>
            <person name="Benaud N."/>
            <person name="Edwards R.J."/>
            <person name="Amos T.G."/>
            <person name="D'Agostino P.M."/>
            <person name="Gutierrez-Chavez C."/>
            <person name="Montgomery K."/>
            <person name="Nicetic I."/>
            <person name="Ferrari B.C."/>
        </authorList>
    </citation>
    <scope>NUCLEOTIDE SEQUENCE [LARGE SCALE GENOMIC DNA]</scope>
    <source>
        <strain evidence="5 6">SPB151</strain>
    </source>
</reference>
<keyword evidence="2" id="KW-0012">Acyltransferase</keyword>
<dbReference type="SMART" id="SM00347">
    <property type="entry name" value="HTH_MARR"/>
    <property type="match status" value="1"/>
</dbReference>
<dbReference type="Pfam" id="PF12802">
    <property type="entry name" value="MarR_2"/>
    <property type="match status" value="1"/>
</dbReference>
<keyword evidence="6" id="KW-1185">Reference proteome</keyword>
<dbReference type="Gene3D" id="3.40.630.30">
    <property type="match status" value="1"/>
</dbReference>
<evidence type="ECO:0000259" key="4">
    <source>
        <dbReference type="PROSITE" id="PS51186"/>
    </source>
</evidence>
<dbReference type="InterPro" id="IPR000182">
    <property type="entry name" value="GNAT_dom"/>
</dbReference>
<dbReference type="AlphaFoldDB" id="A0A7G6X033"/>
<organism evidence="5 6">
    <name type="scientific">Kribbella qitaiheensis</name>
    <dbReference type="NCBI Taxonomy" id="1544730"/>
    <lineage>
        <taxon>Bacteria</taxon>
        <taxon>Bacillati</taxon>
        <taxon>Actinomycetota</taxon>
        <taxon>Actinomycetes</taxon>
        <taxon>Propionibacteriales</taxon>
        <taxon>Kribbellaceae</taxon>
        <taxon>Kribbella</taxon>
    </lineage>
</organism>
<proteinExistence type="predicted"/>
<protein>
    <submittedName>
        <fullName evidence="5">MarR family transcriptional regulator</fullName>
    </submittedName>
</protein>
<dbReference type="GO" id="GO:0003700">
    <property type="term" value="F:DNA-binding transcription factor activity"/>
    <property type="evidence" value="ECO:0007669"/>
    <property type="project" value="InterPro"/>
</dbReference>
<dbReference type="InterPro" id="IPR036388">
    <property type="entry name" value="WH-like_DNA-bd_sf"/>
</dbReference>
<dbReference type="InterPro" id="IPR050832">
    <property type="entry name" value="Bact_Acetyltransf"/>
</dbReference>